<evidence type="ECO:0000256" key="1">
    <source>
        <dbReference type="ARBA" id="ARBA00004184"/>
    </source>
</evidence>
<comment type="caution">
    <text evidence="3">The sequence shown here is derived from an EMBL/GenBank/DDBJ whole genome shotgun (WGS) entry which is preliminary data.</text>
</comment>
<dbReference type="PANTHER" id="PTHR45657:SF68">
    <property type="entry name" value="PHOSPHATIDYLINOSITOL_PHOSPHATIDYLCHOLINE TRANSFER PROTEIN SFH10"/>
    <property type="match status" value="1"/>
</dbReference>
<accession>A0A392Q438</accession>
<reference evidence="3 4" key="1">
    <citation type="journal article" date="2018" name="Front. Plant Sci.">
        <title>Red Clover (Trifolium pratense) and Zigzag Clover (T. medium) - A Picture of Genomic Similarities and Differences.</title>
        <authorList>
            <person name="Dluhosova J."/>
            <person name="Istvanek J."/>
            <person name="Nedelnik J."/>
            <person name="Repkova J."/>
        </authorList>
    </citation>
    <scope>NUCLEOTIDE SEQUENCE [LARGE SCALE GENOMIC DNA]</scope>
    <source>
        <strain evidence="4">cv. 10/8</strain>
        <tissue evidence="3">Leaf</tissue>
    </source>
</reference>
<proteinExistence type="predicted"/>
<dbReference type="Pfam" id="PF03765">
    <property type="entry name" value="CRAL_TRIO_N"/>
    <property type="match status" value="1"/>
</dbReference>
<dbReference type="InterPro" id="IPR051026">
    <property type="entry name" value="PI/PC_transfer"/>
</dbReference>
<dbReference type="SMART" id="SM01100">
    <property type="entry name" value="CRAL_TRIO_N"/>
    <property type="match status" value="1"/>
</dbReference>
<comment type="subcellular location">
    <subcellularLocation>
        <location evidence="1">Endomembrane system</location>
        <topology evidence="1">Peripheral membrane protein</topology>
    </subcellularLocation>
</comment>
<evidence type="ECO:0000313" key="4">
    <source>
        <dbReference type="Proteomes" id="UP000265520"/>
    </source>
</evidence>
<dbReference type="AlphaFoldDB" id="A0A392Q438"/>
<dbReference type="GO" id="GO:0012505">
    <property type="term" value="C:endomembrane system"/>
    <property type="evidence" value="ECO:0007669"/>
    <property type="project" value="UniProtKB-SubCell"/>
</dbReference>
<feature type="domain" description="CRAL/TRIO N-terminal" evidence="2">
    <location>
        <begin position="36"/>
        <end position="61"/>
    </location>
</feature>
<sequence length="75" mass="8940">MSVEIEDVHDAEELKAVEEFRQVLVAEDLLPAKHDDYHMMLRFLKARKFEIDKSKLMWSDMLKWRKEFGADTIGE</sequence>
<feature type="non-terminal residue" evidence="3">
    <location>
        <position position="75"/>
    </location>
</feature>
<name>A0A392Q438_9FABA</name>
<protein>
    <submittedName>
        <fullName evidence="3">Phosphatidylinositol/phosphatidylcholine transfer protein SFH12-like</fullName>
    </submittedName>
</protein>
<evidence type="ECO:0000313" key="3">
    <source>
        <dbReference type="EMBL" id="MCI18015.1"/>
    </source>
</evidence>
<dbReference type="InterPro" id="IPR011074">
    <property type="entry name" value="CRAL/TRIO_N_dom"/>
</dbReference>
<dbReference type="Proteomes" id="UP000265520">
    <property type="component" value="Unassembled WGS sequence"/>
</dbReference>
<dbReference type="InterPro" id="IPR036273">
    <property type="entry name" value="CRAL/TRIO_N_dom_sf"/>
</dbReference>
<evidence type="ECO:0000259" key="2">
    <source>
        <dbReference type="SMART" id="SM01100"/>
    </source>
</evidence>
<organism evidence="3 4">
    <name type="scientific">Trifolium medium</name>
    <dbReference type="NCBI Taxonomy" id="97028"/>
    <lineage>
        <taxon>Eukaryota</taxon>
        <taxon>Viridiplantae</taxon>
        <taxon>Streptophyta</taxon>
        <taxon>Embryophyta</taxon>
        <taxon>Tracheophyta</taxon>
        <taxon>Spermatophyta</taxon>
        <taxon>Magnoliopsida</taxon>
        <taxon>eudicotyledons</taxon>
        <taxon>Gunneridae</taxon>
        <taxon>Pentapetalae</taxon>
        <taxon>rosids</taxon>
        <taxon>fabids</taxon>
        <taxon>Fabales</taxon>
        <taxon>Fabaceae</taxon>
        <taxon>Papilionoideae</taxon>
        <taxon>50 kb inversion clade</taxon>
        <taxon>NPAAA clade</taxon>
        <taxon>Hologalegina</taxon>
        <taxon>IRL clade</taxon>
        <taxon>Trifolieae</taxon>
        <taxon>Trifolium</taxon>
    </lineage>
</organism>
<dbReference type="EMBL" id="LXQA010108103">
    <property type="protein sequence ID" value="MCI18015.1"/>
    <property type="molecule type" value="Genomic_DNA"/>
</dbReference>
<dbReference type="Gene3D" id="1.10.8.20">
    <property type="entry name" value="N-terminal domain of phosphatidylinositol transfer protein sec14p"/>
    <property type="match status" value="1"/>
</dbReference>
<dbReference type="SUPFAM" id="SSF46938">
    <property type="entry name" value="CRAL/TRIO N-terminal domain"/>
    <property type="match status" value="1"/>
</dbReference>
<dbReference type="PANTHER" id="PTHR45657">
    <property type="entry name" value="CRAL-TRIO DOMAIN-CONTAINING PROTEIN YKL091C-RELATED"/>
    <property type="match status" value="1"/>
</dbReference>
<keyword evidence="4" id="KW-1185">Reference proteome</keyword>